<feature type="compositionally biased region" description="Low complexity" evidence="1">
    <location>
        <begin position="194"/>
        <end position="209"/>
    </location>
</feature>
<accession>A0A8H9FUM8</accession>
<feature type="region of interest" description="Disordered" evidence="1">
    <location>
        <begin position="184"/>
        <end position="209"/>
    </location>
</feature>
<evidence type="ECO:0000313" key="2">
    <source>
        <dbReference type="EMBL" id="GGB80319.1"/>
    </source>
</evidence>
<evidence type="ECO:0000256" key="1">
    <source>
        <dbReference type="SAM" id="MobiDB-lite"/>
    </source>
</evidence>
<gene>
    <name evidence="2" type="ORF">GCM10011314_19920</name>
</gene>
<dbReference type="Gene3D" id="3.40.830.10">
    <property type="entry name" value="LigB-like"/>
    <property type="match status" value="1"/>
</dbReference>
<dbReference type="AlphaFoldDB" id="A0A8H9FUM8"/>
<organism evidence="2 3">
    <name type="scientific">Knoellia flava</name>
    <dbReference type="NCBI Taxonomy" id="913969"/>
    <lineage>
        <taxon>Bacteria</taxon>
        <taxon>Bacillati</taxon>
        <taxon>Actinomycetota</taxon>
        <taxon>Actinomycetes</taxon>
        <taxon>Micrococcales</taxon>
        <taxon>Intrasporangiaceae</taxon>
        <taxon>Knoellia</taxon>
    </lineage>
</organism>
<reference evidence="2" key="1">
    <citation type="journal article" date="2014" name="Int. J. Syst. Evol. Microbiol.">
        <title>Complete genome sequence of Corynebacterium casei LMG S-19264T (=DSM 44701T), isolated from a smear-ripened cheese.</title>
        <authorList>
            <consortium name="US DOE Joint Genome Institute (JGI-PGF)"/>
            <person name="Walter F."/>
            <person name="Albersmeier A."/>
            <person name="Kalinowski J."/>
            <person name="Ruckert C."/>
        </authorList>
    </citation>
    <scope>NUCLEOTIDE SEQUENCE</scope>
    <source>
        <strain evidence="2">CGMCC 1.10749</strain>
    </source>
</reference>
<feature type="region of interest" description="Disordered" evidence="1">
    <location>
        <begin position="106"/>
        <end position="138"/>
    </location>
</feature>
<name>A0A8H9FUM8_9MICO</name>
<reference evidence="2" key="2">
    <citation type="submission" date="2020-09" db="EMBL/GenBank/DDBJ databases">
        <authorList>
            <person name="Sun Q."/>
            <person name="Zhou Y."/>
        </authorList>
    </citation>
    <scope>NUCLEOTIDE SEQUENCE</scope>
    <source>
        <strain evidence="2">CGMCC 1.10749</strain>
    </source>
</reference>
<dbReference type="Proteomes" id="UP000628079">
    <property type="component" value="Unassembled WGS sequence"/>
</dbReference>
<dbReference type="EMBL" id="BMEA01000002">
    <property type="protein sequence ID" value="GGB80319.1"/>
    <property type="molecule type" value="Genomic_DNA"/>
</dbReference>
<sequence length="319" mass="31626">MITDVVIVPAAPLLLPEYQGRVPAAPGLLESCVAAVRDAVATAAHVVVVHATDREPRSTRPAVGLRVADHLLASTHLGFEVEHVAVPWDAPTADCVDLGRAVATGPSVPAGRVRRTSAEDAVDHHARRGGFTSAGDAEVPASASVGEAKGGGFASAGDAEVPASASVGEAKGGGFASARDVMDPAAASGAEPHGATAASGGGAKTPPTTMLVVADGSARRTEKAPGHLDPRSHEVDDVIVAALRGAADGGLDGLLTLDTNLCADLLVAGRAPLQVLAGAAGAPVNATGGPAYGAFEVVTCEVSDPFGVLYVVAHLARTG</sequence>
<evidence type="ECO:0000313" key="3">
    <source>
        <dbReference type="Proteomes" id="UP000628079"/>
    </source>
</evidence>
<comment type="caution">
    <text evidence="2">The sequence shown here is derived from an EMBL/GenBank/DDBJ whole genome shotgun (WGS) entry which is preliminary data.</text>
</comment>
<protein>
    <submittedName>
        <fullName evidence="2">Uncharacterized protein</fullName>
    </submittedName>
</protein>
<proteinExistence type="predicted"/>